<keyword evidence="1 4" id="KW-0808">Transferase</keyword>
<feature type="domain" description="N-acetyltransferase" evidence="3">
    <location>
        <begin position="1"/>
        <end position="167"/>
    </location>
</feature>
<dbReference type="RefSeq" id="WP_099519533.1">
    <property type="nucleotide sequence ID" value="NZ_CP016808.1"/>
</dbReference>
<proteinExistence type="predicted"/>
<dbReference type="GO" id="GO:0016747">
    <property type="term" value="F:acyltransferase activity, transferring groups other than amino-acyl groups"/>
    <property type="evidence" value="ECO:0007669"/>
    <property type="project" value="InterPro"/>
</dbReference>
<evidence type="ECO:0000256" key="1">
    <source>
        <dbReference type="ARBA" id="ARBA00022679"/>
    </source>
</evidence>
<evidence type="ECO:0000256" key="2">
    <source>
        <dbReference type="ARBA" id="ARBA00023315"/>
    </source>
</evidence>
<dbReference type="Pfam" id="PF00583">
    <property type="entry name" value="Acetyltransf_1"/>
    <property type="match status" value="1"/>
</dbReference>
<dbReference type="PANTHER" id="PTHR43420">
    <property type="entry name" value="ACETYLTRANSFERASE"/>
    <property type="match status" value="1"/>
</dbReference>
<sequence>MDIRILQTLDTTAYHALRLSALKINPEAFGSTYEKEVTFSTETVMARLTPSEDQFVIGAFAEQAQLAGIVTFMREKKAKTAHKANVYGMYVAPPFRGQGIAKALMLALMARAKSSKGLEQLHLAVVTDNISAIKLYQELGFELYGVEPNALKFNGNYSDENLMALKL</sequence>
<dbReference type="SUPFAM" id="SSF55729">
    <property type="entry name" value="Acyl-CoA N-acyltransferases (Nat)"/>
    <property type="match status" value="1"/>
</dbReference>
<evidence type="ECO:0000313" key="4">
    <source>
        <dbReference type="EMBL" id="ANY68392.1"/>
    </source>
</evidence>
<dbReference type="InterPro" id="IPR000182">
    <property type="entry name" value="GNAT_dom"/>
</dbReference>
<dbReference type="CDD" id="cd04301">
    <property type="entry name" value="NAT_SF"/>
    <property type="match status" value="1"/>
</dbReference>
<name>A0A1B2DL12_9BACL</name>
<dbReference type="EMBL" id="CP016808">
    <property type="protein sequence ID" value="ANY68392.1"/>
    <property type="molecule type" value="Genomic_DNA"/>
</dbReference>
<gene>
    <name evidence="4" type="ORF">BBD42_19380</name>
</gene>
<organism evidence="4">
    <name type="scientific">Paenibacillus sp. BIHB 4019</name>
    <dbReference type="NCBI Taxonomy" id="1870819"/>
    <lineage>
        <taxon>Bacteria</taxon>
        <taxon>Bacillati</taxon>
        <taxon>Bacillota</taxon>
        <taxon>Bacilli</taxon>
        <taxon>Bacillales</taxon>
        <taxon>Paenibacillaceae</taxon>
        <taxon>Paenibacillus</taxon>
    </lineage>
</organism>
<dbReference type="InterPro" id="IPR050680">
    <property type="entry name" value="YpeA/RimI_acetyltransf"/>
</dbReference>
<dbReference type="AlphaFoldDB" id="A0A1B2DL12"/>
<accession>A0A1B2DL12</accession>
<dbReference type="Gene3D" id="3.40.630.30">
    <property type="match status" value="1"/>
</dbReference>
<dbReference type="PROSITE" id="PS51186">
    <property type="entry name" value="GNAT"/>
    <property type="match status" value="1"/>
</dbReference>
<evidence type="ECO:0000259" key="3">
    <source>
        <dbReference type="PROSITE" id="PS51186"/>
    </source>
</evidence>
<dbReference type="InterPro" id="IPR016181">
    <property type="entry name" value="Acyl_CoA_acyltransferase"/>
</dbReference>
<reference evidence="4" key="1">
    <citation type="submission" date="2016-08" db="EMBL/GenBank/DDBJ databases">
        <title>Complete Genome Seqeunce of Paenibacillus sp. BIHB 4019 from tea rhizoplane.</title>
        <authorList>
            <person name="Thakur R."/>
            <person name="Swarnkar M.K."/>
            <person name="Gulati A."/>
        </authorList>
    </citation>
    <scope>NUCLEOTIDE SEQUENCE [LARGE SCALE GENOMIC DNA]</scope>
    <source>
        <strain evidence="4">BIHB4019</strain>
    </source>
</reference>
<keyword evidence="2" id="KW-0012">Acyltransferase</keyword>
<protein>
    <submittedName>
        <fullName evidence="4">GNAT family N-acetyltransferase</fullName>
    </submittedName>
</protein>